<keyword evidence="9 10" id="KW-0131">Cell cycle</keyword>
<gene>
    <name evidence="14" type="ORF">HXK21_07550</name>
</gene>
<evidence type="ECO:0000256" key="5">
    <source>
        <dbReference type="ARBA" id="ARBA00022618"/>
    </source>
</evidence>
<evidence type="ECO:0000256" key="10">
    <source>
        <dbReference type="PIRNR" id="PIRNR003097"/>
    </source>
</evidence>
<dbReference type="EMBL" id="JABZGR010000027">
    <property type="protein sequence ID" value="MBF0970877.1"/>
    <property type="molecule type" value="Genomic_DNA"/>
</dbReference>
<accession>A0A929RX09</accession>
<dbReference type="Pfam" id="PF02687">
    <property type="entry name" value="FtsX"/>
    <property type="match status" value="1"/>
</dbReference>
<evidence type="ECO:0000259" key="13">
    <source>
        <dbReference type="Pfam" id="PF18075"/>
    </source>
</evidence>
<evidence type="ECO:0000256" key="6">
    <source>
        <dbReference type="ARBA" id="ARBA00022692"/>
    </source>
</evidence>
<feature type="transmembrane region" description="Helical" evidence="11">
    <location>
        <begin position="155"/>
        <end position="179"/>
    </location>
</feature>
<evidence type="ECO:0000256" key="7">
    <source>
        <dbReference type="ARBA" id="ARBA00022989"/>
    </source>
</evidence>
<dbReference type="InterPro" id="IPR040690">
    <property type="entry name" value="FtsX_ECD"/>
</dbReference>
<evidence type="ECO:0000256" key="1">
    <source>
        <dbReference type="ARBA" id="ARBA00004651"/>
    </source>
</evidence>
<feature type="transmembrane region" description="Helical" evidence="11">
    <location>
        <begin position="211"/>
        <end position="238"/>
    </location>
</feature>
<dbReference type="RefSeq" id="WP_303764518.1">
    <property type="nucleotide sequence ID" value="NZ_CAUTUY010000027.1"/>
</dbReference>
<evidence type="ECO:0000256" key="11">
    <source>
        <dbReference type="SAM" id="Phobius"/>
    </source>
</evidence>
<evidence type="ECO:0000256" key="2">
    <source>
        <dbReference type="ARBA" id="ARBA00007379"/>
    </source>
</evidence>
<dbReference type="GO" id="GO:0005886">
    <property type="term" value="C:plasma membrane"/>
    <property type="evidence" value="ECO:0007669"/>
    <property type="project" value="UniProtKB-SubCell"/>
</dbReference>
<feature type="transmembrane region" description="Helical" evidence="11">
    <location>
        <begin position="253"/>
        <end position="276"/>
    </location>
</feature>
<evidence type="ECO:0000313" key="14">
    <source>
        <dbReference type="EMBL" id="MBF0970877.1"/>
    </source>
</evidence>
<comment type="subcellular location">
    <subcellularLocation>
        <location evidence="1">Cell membrane</location>
        <topology evidence="1">Multi-pass membrane protein</topology>
    </subcellularLocation>
</comment>
<dbReference type="InterPro" id="IPR003838">
    <property type="entry name" value="ABC3_permease_C"/>
</dbReference>
<dbReference type="Pfam" id="PF18075">
    <property type="entry name" value="FtsX_ECD"/>
    <property type="match status" value="1"/>
</dbReference>
<dbReference type="AlphaFoldDB" id="A0A929RX09"/>
<sequence length="290" mass="32389">MARKKKRVGGRFGAFISVISTTLVLILLGADVFFVTVASNFSKNLRENFAVEVLLEDNIPQHDLYLLQEDLKRQPYTLRTNYISKEQGAANMNAALGTTEDEFAGDSPVSAEFELFLKADYAQRDSLERYLPVIKNKPFVKNIIYPQETMDSLNAVIPIVSLVLLIVALLLTLVSFALINNTVRMGVYAKRLYIHSLKLVGAKWSFIRRPFLWQAFCIGLTAAILASALLGAGMYVLIDMNLYLSSLVTPEVIALTLGTIFVCGLLVTIICTFFSVNRFLRMSTDELLLK</sequence>
<evidence type="ECO:0000313" key="15">
    <source>
        <dbReference type="Proteomes" id="UP000704068"/>
    </source>
</evidence>
<comment type="similarity">
    <text evidence="2 10">Belongs to the ABC-4 integral membrane protein family. FtsX subfamily.</text>
</comment>
<evidence type="ECO:0000256" key="4">
    <source>
        <dbReference type="ARBA" id="ARBA00022475"/>
    </source>
</evidence>
<feature type="domain" description="ABC3 transporter permease C-terminal" evidence="12">
    <location>
        <begin position="166"/>
        <end position="283"/>
    </location>
</feature>
<keyword evidence="4 10" id="KW-1003">Cell membrane</keyword>
<evidence type="ECO:0000256" key="9">
    <source>
        <dbReference type="ARBA" id="ARBA00023306"/>
    </source>
</evidence>
<keyword evidence="5 10" id="KW-0132">Cell division</keyword>
<feature type="transmembrane region" description="Helical" evidence="11">
    <location>
        <begin position="12"/>
        <end position="38"/>
    </location>
</feature>
<keyword evidence="8 10" id="KW-0472">Membrane</keyword>
<feature type="domain" description="FtsX extracellular" evidence="13">
    <location>
        <begin position="50"/>
        <end position="140"/>
    </location>
</feature>
<evidence type="ECO:0000256" key="3">
    <source>
        <dbReference type="ARBA" id="ARBA00021907"/>
    </source>
</evidence>
<evidence type="ECO:0000256" key="8">
    <source>
        <dbReference type="ARBA" id="ARBA00023136"/>
    </source>
</evidence>
<dbReference type="PIRSF" id="PIRSF003097">
    <property type="entry name" value="FtsX"/>
    <property type="match status" value="1"/>
</dbReference>
<protein>
    <recommendedName>
        <fullName evidence="3 10">Cell division protein FtsX</fullName>
    </recommendedName>
</protein>
<comment type="caution">
    <text evidence="14">The sequence shown here is derived from an EMBL/GenBank/DDBJ whole genome shotgun (WGS) entry which is preliminary data.</text>
</comment>
<keyword evidence="7 11" id="KW-1133">Transmembrane helix</keyword>
<dbReference type="PANTHER" id="PTHR47755:SF1">
    <property type="entry name" value="CELL DIVISION PROTEIN FTSX"/>
    <property type="match status" value="1"/>
</dbReference>
<dbReference type="GO" id="GO:0051301">
    <property type="term" value="P:cell division"/>
    <property type="evidence" value="ECO:0007669"/>
    <property type="project" value="UniProtKB-KW"/>
</dbReference>
<dbReference type="InterPro" id="IPR004513">
    <property type="entry name" value="FtsX"/>
</dbReference>
<keyword evidence="6 11" id="KW-0812">Transmembrane</keyword>
<name>A0A929RX09_9BACT</name>
<organism evidence="14 15">
    <name type="scientific">Alloprevotella tannerae</name>
    <dbReference type="NCBI Taxonomy" id="76122"/>
    <lineage>
        <taxon>Bacteria</taxon>
        <taxon>Pseudomonadati</taxon>
        <taxon>Bacteroidota</taxon>
        <taxon>Bacteroidia</taxon>
        <taxon>Bacteroidales</taxon>
        <taxon>Prevotellaceae</taxon>
        <taxon>Alloprevotella</taxon>
    </lineage>
</organism>
<dbReference type="Proteomes" id="UP000704068">
    <property type="component" value="Unassembled WGS sequence"/>
</dbReference>
<dbReference type="PANTHER" id="PTHR47755">
    <property type="entry name" value="CELL DIVISION PROTEIN FTSX"/>
    <property type="match status" value="1"/>
</dbReference>
<reference evidence="14" key="1">
    <citation type="submission" date="2020-04" db="EMBL/GenBank/DDBJ databases">
        <title>Deep metagenomics examines the oral microbiome during advanced dental caries in children, revealing novel taxa and co-occurrences with host molecules.</title>
        <authorList>
            <person name="Baker J.L."/>
            <person name="Morton J.T."/>
            <person name="Dinis M."/>
            <person name="Alvarez R."/>
            <person name="Tran N.C."/>
            <person name="Knight R."/>
            <person name="Edlund A."/>
        </authorList>
    </citation>
    <scope>NUCLEOTIDE SEQUENCE</scope>
    <source>
        <strain evidence="14">JCVI_34_bin.1</strain>
    </source>
</reference>
<evidence type="ECO:0000259" key="12">
    <source>
        <dbReference type="Pfam" id="PF02687"/>
    </source>
</evidence>
<proteinExistence type="inferred from homology"/>